<dbReference type="Pfam" id="PF17892">
    <property type="entry name" value="Cadherin_5"/>
    <property type="match status" value="1"/>
</dbReference>
<dbReference type="SUPFAM" id="SSF69318">
    <property type="entry name" value="Integrin alpha N-terminal domain"/>
    <property type="match status" value="1"/>
</dbReference>
<dbReference type="RefSeq" id="WP_157892953.1">
    <property type="nucleotide sequence ID" value="NZ_JBHRTS010000009.1"/>
</dbReference>
<evidence type="ECO:0000256" key="3">
    <source>
        <dbReference type="ARBA" id="ARBA00023180"/>
    </source>
</evidence>
<evidence type="ECO:0000256" key="2">
    <source>
        <dbReference type="ARBA" id="ARBA00022737"/>
    </source>
</evidence>
<evidence type="ECO:0000256" key="1">
    <source>
        <dbReference type="ARBA" id="ARBA00022729"/>
    </source>
</evidence>
<name>A0ABV7JCK8_9GAMM</name>
<proteinExistence type="predicted"/>
<organism evidence="5 6">
    <name type="scientific">Marinicella sediminis</name>
    <dbReference type="NCBI Taxonomy" id="1792834"/>
    <lineage>
        <taxon>Bacteria</taxon>
        <taxon>Pseudomonadati</taxon>
        <taxon>Pseudomonadota</taxon>
        <taxon>Gammaproteobacteria</taxon>
        <taxon>Lysobacterales</taxon>
        <taxon>Marinicellaceae</taxon>
        <taxon>Marinicella</taxon>
    </lineage>
</organism>
<gene>
    <name evidence="5" type="ORF">ACFODZ_15700</name>
</gene>
<keyword evidence="6" id="KW-1185">Reference proteome</keyword>
<dbReference type="SMART" id="SM00191">
    <property type="entry name" value="Int_alpha"/>
    <property type="match status" value="4"/>
</dbReference>
<keyword evidence="2" id="KW-0677">Repeat</keyword>
<dbReference type="Proteomes" id="UP001595533">
    <property type="component" value="Unassembled WGS sequence"/>
</dbReference>
<dbReference type="InterPro" id="IPR028994">
    <property type="entry name" value="Integrin_alpha_N"/>
</dbReference>
<protein>
    <submittedName>
        <fullName evidence="5">Ig-like domain-containing protein</fullName>
    </submittedName>
</protein>
<dbReference type="InterPro" id="IPR013519">
    <property type="entry name" value="Int_alpha_beta-p"/>
</dbReference>
<dbReference type="InterPro" id="IPR013517">
    <property type="entry name" value="FG-GAP"/>
</dbReference>
<dbReference type="Gene3D" id="2.130.10.130">
    <property type="entry name" value="Integrin alpha, N-terminal"/>
    <property type="match status" value="3"/>
</dbReference>
<feature type="domain" description="Cadherin-like" evidence="4">
    <location>
        <begin position="732"/>
        <end position="815"/>
    </location>
</feature>
<keyword evidence="1" id="KW-0732">Signal</keyword>
<dbReference type="EMBL" id="JBHRTS010000009">
    <property type="protein sequence ID" value="MFC3195699.1"/>
    <property type="molecule type" value="Genomic_DNA"/>
</dbReference>
<evidence type="ECO:0000313" key="5">
    <source>
        <dbReference type="EMBL" id="MFC3195699.1"/>
    </source>
</evidence>
<keyword evidence="3" id="KW-0325">Glycoprotein</keyword>
<dbReference type="PANTHER" id="PTHR36220:SF1">
    <property type="entry name" value="GAMMA TUBULIN COMPLEX COMPONENT C-TERMINAL DOMAIN-CONTAINING PROTEIN"/>
    <property type="match status" value="1"/>
</dbReference>
<evidence type="ECO:0000313" key="6">
    <source>
        <dbReference type="Proteomes" id="UP001595533"/>
    </source>
</evidence>
<dbReference type="InterPro" id="IPR041690">
    <property type="entry name" value="Cadherin_5"/>
</dbReference>
<comment type="caution">
    <text evidence="5">The sequence shown here is derived from an EMBL/GenBank/DDBJ whole genome shotgun (WGS) entry which is preliminary data.</text>
</comment>
<reference evidence="6" key="1">
    <citation type="journal article" date="2019" name="Int. J. Syst. Evol. Microbiol.">
        <title>The Global Catalogue of Microorganisms (GCM) 10K type strain sequencing project: providing services to taxonomists for standard genome sequencing and annotation.</title>
        <authorList>
            <consortium name="The Broad Institute Genomics Platform"/>
            <consortium name="The Broad Institute Genome Sequencing Center for Infectious Disease"/>
            <person name="Wu L."/>
            <person name="Ma J."/>
        </authorList>
    </citation>
    <scope>NUCLEOTIDE SEQUENCE [LARGE SCALE GENOMIC DNA]</scope>
    <source>
        <strain evidence="6">KCTC 42953</strain>
    </source>
</reference>
<dbReference type="PANTHER" id="PTHR36220">
    <property type="entry name" value="UNNAMED PRODUCT"/>
    <property type="match status" value="1"/>
</dbReference>
<evidence type="ECO:0000259" key="4">
    <source>
        <dbReference type="Pfam" id="PF17892"/>
    </source>
</evidence>
<accession>A0ABV7JCK8</accession>
<sequence length="1031" mass="110825">MRFIIICFVVQFLGQDIVSASIANQSQIGLTQSSHHDQTKYEAVNNGLKGWAATNDKQGWNIKYGVDGQTVLSSTDEQQQFHIGMQLEALGYSELNHVPNKPYAISFNDKKLNYHWNNNLTEYWTNTPSSTEQWFELKQRPDLNVTSEPLQLSIKVDTNLALVQQGNQLIFTDGSDIRIHYKKLKVWDTTGQILPAEMELVGQNVKLKVDDQKAIYPLTIDPQFVQSHLIKASNSDSGDNFGNAVAISGDTLVVGAMNEDGDGSGTLDNSAPDAGAVYVFVKNGNDWLQQAYLKSSNPIQNEQFGHSVAIEGDTLAVGTGFSEETAYVFTRSNGVWSESAILTASNSENFDLFGWSVAISGSTIAVSAIQEDSASTGVNGNQSDVNNTAVASGAVYVFVEDNGTWNQQAYIKASNTGEGDAFGFTVILDGDTLIVSAPYEASGATGINSDQSDNSVPDSGAAYVFTRTGTTWSQQAYIKPSQTPKEFGLAMDMSNDTLVIGSRYFNSGVGGFNAAVFVRNVNVWSEQAIIENPQIQFTTSVVIEGNSLLLGDANNNSGSVGIGGNPDDTSAPSSGAVFAYQFENNSWQSNAFIKASNTGEDDNFGTAMARDGSTLIVGAPQEDLSGAVYAFELSPLIGGEVQGLAPGNTLTLVNNDSEVLFLDQDGLFNFVTPVLSGEGYSVSGLLNLPNQTCLLSNESGIVGINDVTDVVVDCNTEPDTEIDVYQGLEDTNYMTTDPDGTVTGDISDDGTLANDFDLDNDSLEVLNPGTYTMNGIGGSLTLNTNGTFTYVPAPDAFGTAFYEFEVTDGVQSVEAFLVIGITSVNDAPTFNVMSDVVVNLFNVNDNPLIINGFTENIVLGPANESSQSIKDYIVTVQSDSNAIIAGIDIDNNSVLSVHFTGNYGSALIDVVLQDDEGTENGGADVSMVQSFHITHTDIIFNNGFEDSINFKVFDVLASVQSVHFGLDAPIYEEITDSVEFYGEFFRLNGNYHGVIQANALEQWIKEVLIAKAPMEDFDSDGTINLLDQKSF</sequence>
<dbReference type="Pfam" id="PF14312">
    <property type="entry name" value="FG-GAP_2"/>
    <property type="match status" value="5"/>
</dbReference>